<feature type="chain" id="PRO_5041898982" evidence="1">
    <location>
        <begin position="22"/>
        <end position="230"/>
    </location>
</feature>
<evidence type="ECO:0000256" key="1">
    <source>
        <dbReference type="SAM" id="SignalP"/>
    </source>
</evidence>
<evidence type="ECO:0000313" key="2">
    <source>
        <dbReference type="EMBL" id="WDE06279.1"/>
    </source>
</evidence>
<evidence type="ECO:0000313" key="3">
    <source>
        <dbReference type="Proteomes" id="UP000032352"/>
    </source>
</evidence>
<organism evidence="2 3">
    <name type="scientific">Thalassomonas viridans</name>
    <dbReference type="NCBI Taxonomy" id="137584"/>
    <lineage>
        <taxon>Bacteria</taxon>
        <taxon>Pseudomonadati</taxon>
        <taxon>Pseudomonadota</taxon>
        <taxon>Gammaproteobacteria</taxon>
        <taxon>Alteromonadales</taxon>
        <taxon>Colwelliaceae</taxon>
        <taxon>Thalassomonas</taxon>
    </lineage>
</organism>
<feature type="signal peptide" evidence="1">
    <location>
        <begin position="1"/>
        <end position="21"/>
    </location>
</feature>
<dbReference type="EMBL" id="CP059733">
    <property type="protein sequence ID" value="WDE06279.1"/>
    <property type="molecule type" value="Genomic_DNA"/>
</dbReference>
<dbReference type="Proteomes" id="UP000032352">
    <property type="component" value="Chromosome"/>
</dbReference>
<keyword evidence="3" id="KW-1185">Reference proteome</keyword>
<sequence>MKAFIKYSPIILLTALCSAFSQQTVGSDLTAFYQNCTRDLDDPSQYQDCKNLLATADFNERVNDSSAVQASLPTIIVGTKFTFDLAKDLEVTTLADVLADPIRYGYYRTDGYCADSWDWTDDDCRLEDLKRQYDINAVYEASARVPVMGDNGQLLNFDVLGQIHNAVVWFSVRCGSFREIDIDDTLAISKSEVTSGSCNYLDIYFKPRRPFNYQDPQLEGFLTVIISESF</sequence>
<accession>A0AAE9Z578</accession>
<proteinExistence type="predicted"/>
<reference evidence="2 3" key="2">
    <citation type="journal article" date="2022" name="Mar. Drugs">
        <title>Bioassay-Guided Fractionation Leads to the Detection of Cholic Acid Generated by the Rare Thalassomonas sp.</title>
        <authorList>
            <person name="Pheiffer F."/>
            <person name="Schneider Y.K."/>
            <person name="Hansen E.H."/>
            <person name="Andersen J.H."/>
            <person name="Isaksson J."/>
            <person name="Busche T."/>
            <person name="R C."/>
            <person name="Kalinowski J."/>
            <person name="Zyl L.V."/>
            <person name="Trindade M."/>
        </authorList>
    </citation>
    <scope>NUCLEOTIDE SEQUENCE [LARGE SCALE GENOMIC DNA]</scope>
    <source>
        <strain evidence="2 3">XOM25</strain>
    </source>
</reference>
<keyword evidence="1" id="KW-0732">Signal</keyword>
<gene>
    <name evidence="2" type="ORF">SG34_004970</name>
</gene>
<dbReference type="RefSeq" id="WP_044838983.1">
    <property type="nucleotide sequence ID" value="NZ_CP059733.1"/>
</dbReference>
<reference evidence="2 3" key="1">
    <citation type="journal article" date="2015" name="Genome Announc.">
        <title>Draft Genome Sequences of Marine Isolates of Thalassomonas viridans and Thalassomonas actiniarum.</title>
        <authorList>
            <person name="Olonade I."/>
            <person name="van Zyl L.J."/>
            <person name="Trindade M."/>
        </authorList>
    </citation>
    <scope>NUCLEOTIDE SEQUENCE [LARGE SCALE GENOMIC DNA]</scope>
    <source>
        <strain evidence="2 3">XOM25</strain>
    </source>
</reference>
<dbReference type="KEGG" id="tvd:SG34_004970"/>
<protein>
    <submittedName>
        <fullName evidence="2">Uncharacterized protein</fullName>
    </submittedName>
</protein>
<name>A0AAE9Z578_9GAMM</name>
<dbReference type="AlphaFoldDB" id="A0AAE9Z578"/>